<feature type="coiled-coil region" evidence="6">
    <location>
        <begin position="406"/>
        <end position="471"/>
    </location>
</feature>
<keyword evidence="5 6" id="KW-0238">DNA-binding</keyword>
<feature type="domain" description="SMC hinge" evidence="7">
    <location>
        <begin position="522"/>
        <end position="639"/>
    </location>
</feature>
<dbReference type="NCBIfam" id="TIGR02168">
    <property type="entry name" value="SMC_prok_B"/>
    <property type="match status" value="1"/>
</dbReference>
<dbReference type="Pfam" id="PF02463">
    <property type="entry name" value="SMC_N"/>
    <property type="match status" value="1"/>
</dbReference>
<dbReference type="GO" id="GO:0005524">
    <property type="term" value="F:ATP binding"/>
    <property type="evidence" value="ECO:0007669"/>
    <property type="project" value="UniProtKB-UniRule"/>
</dbReference>
<evidence type="ECO:0000259" key="7">
    <source>
        <dbReference type="SMART" id="SM00968"/>
    </source>
</evidence>
<evidence type="ECO:0000256" key="1">
    <source>
        <dbReference type="ARBA" id="ARBA00022490"/>
    </source>
</evidence>
<accession>A0A1B3WCP7</accession>
<evidence type="ECO:0000313" key="9">
    <source>
        <dbReference type="Proteomes" id="UP000094757"/>
    </source>
</evidence>
<dbReference type="SMART" id="SM00968">
    <property type="entry name" value="SMC_hinge"/>
    <property type="match status" value="1"/>
</dbReference>
<evidence type="ECO:0000256" key="2">
    <source>
        <dbReference type="ARBA" id="ARBA00022741"/>
    </source>
</evidence>
<dbReference type="GO" id="GO:0016887">
    <property type="term" value="F:ATP hydrolysis activity"/>
    <property type="evidence" value="ECO:0007669"/>
    <property type="project" value="InterPro"/>
</dbReference>
<dbReference type="Pfam" id="PF06470">
    <property type="entry name" value="SMC_hinge"/>
    <property type="match status" value="1"/>
</dbReference>
<dbReference type="InterPro" id="IPR027417">
    <property type="entry name" value="P-loop_NTPase"/>
</dbReference>
<dbReference type="InterPro" id="IPR011890">
    <property type="entry name" value="SMC_prok"/>
</dbReference>
<dbReference type="HAMAP" id="MF_01894">
    <property type="entry name" value="Smc_prok"/>
    <property type="match status" value="1"/>
</dbReference>
<evidence type="ECO:0000256" key="5">
    <source>
        <dbReference type="ARBA" id="ARBA00023125"/>
    </source>
</evidence>
<dbReference type="EMBL" id="CP017037">
    <property type="protein sequence ID" value="AOH38724.1"/>
    <property type="molecule type" value="Genomic_DNA"/>
</dbReference>
<organism evidence="8 9">
    <name type="scientific">Dialister pneumosintes</name>
    <dbReference type="NCBI Taxonomy" id="39950"/>
    <lineage>
        <taxon>Bacteria</taxon>
        <taxon>Bacillati</taxon>
        <taxon>Bacillota</taxon>
        <taxon>Negativicutes</taxon>
        <taxon>Veillonellales</taxon>
        <taxon>Veillonellaceae</taxon>
        <taxon>Dialister</taxon>
    </lineage>
</organism>
<dbReference type="GO" id="GO:0030261">
    <property type="term" value="P:chromosome condensation"/>
    <property type="evidence" value="ECO:0007669"/>
    <property type="project" value="InterPro"/>
</dbReference>
<dbReference type="GO" id="GO:0007059">
    <property type="term" value="P:chromosome segregation"/>
    <property type="evidence" value="ECO:0007669"/>
    <property type="project" value="UniProtKB-UniRule"/>
</dbReference>
<comment type="subcellular location">
    <subcellularLocation>
        <location evidence="6">Cytoplasm</location>
    </subcellularLocation>
</comment>
<dbReference type="STRING" id="39950.BCB69_01210"/>
<evidence type="ECO:0000313" key="8">
    <source>
        <dbReference type="EMBL" id="AOH38724.1"/>
    </source>
</evidence>
<dbReference type="AlphaFoldDB" id="A0A1B3WCP7"/>
<dbReference type="InterPro" id="IPR036277">
    <property type="entry name" value="SMC_hinge_sf"/>
</dbReference>
<comment type="similarity">
    <text evidence="6">Belongs to the SMC family.</text>
</comment>
<comment type="domain">
    <text evidence="6">Contains large globular domains required for ATP hydrolysis at each terminus and a third globular domain forming a flexible hinge near the middle of the molecule. These domains are separated by coiled-coil structures.</text>
</comment>
<dbReference type="PANTHER" id="PTHR43977">
    <property type="entry name" value="STRUCTURAL MAINTENANCE OF CHROMOSOMES PROTEIN 3"/>
    <property type="match status" value="1"/>
</dbReference>
<comment type="subunit">
    <text evidence="6">Homodimer.</text>
</comment>
<dbReference type="InterPro" id="IPR010935">
    <property type="entry name" value="SMC_hinge"/>
</dbReference>
<feature type="coiled-coil region" evidence="6">
    <location>
        <begin position="283"/>
        <end position="380"/>
    </location>
</feature>
<evidence type="ECO:0000256" key="3">
    <source>
        <dbReference type="ARBA" id="ARBA00022840"/>
    </source>
</evidence>
<dbReference type="GO" id="GO:0006260">
    <property type="term" value="P:DNA replication"/>
    <property type="evidence" value="ECO:0007669"/>
    <property type="project" value="UniProtKB-UniRule"/>
</dbReference>
<dbReference type="RefSeq" id="WP_069176766.1">
    <property type="nucleotide sequence ID" value="NZ_CP017037.1"/>
</dbReference>
<evidence type="ECO:0000256" key="4">
    <source>
        <dbReference type="ARBA" id="ARBA00023054"/>
    </source>
</evidence>
<proteinExistence type="inferred from homology"/>
<sequence>MKLLKLILQGFKSFADKTTIEFADGMTVIVGPNGCGKSNISDAVRWVLGEQNVRNIRGQKAEDVIFSGSEVRSQKNAATVTLVFDNSNNELPLDTAEVSIARKVYRDGESEFFINKRSCRLKDIQELLANTGLGKGSMVIIGQNRVDSILSAKPEERRIIFEEVAGINKYKMRKVDGLRKLEKASINTERVLDLKAIIEEQMEPLSKEAEKSIKWENLQAEKRTYQVTASLLKLTSARRMMAKYENDCIRLQSQNEEYTGVLDSISEKQKQLSKETSTHQEVMNAMAHQLADEKAKLEQLRGDYRVKEENLKHNKQELARLLEAYEDEIEAGQELVEDYDSVTQELKQEEVILKELQGQVADKQAQKIQMSKELAQAQAAYATLLQTSQTVLVKKNQLLQDKKYKTIELEKLLQEENKLKEAIERNNVHLVKLDEQIEILKEQYRVKSSIFEEFKKQSDYKESQYKEAEEKRYQLLRDYDAACAEMRQMHTRRLDLKRQDEEYASFSYTTKKILQSEELWKERIIGPIGELVQVPEKYTVAAEVAMGNIVSHLVVDTAITAQKIVEWLKHKNAGRTTFYPLDSMHSHKIPELEKVIKENGICGVMADLLPHESSVEELLQSLLGRVLVADSLAVARKVAHKFKYRFRIVTLDGQVVNAGGSMTGGSLRKKETTYFGRKAEIVSLQKKEKELQVAVEVLSRKKKEQDSLCADLSEQVTQDREQMQTCFVDVATLRERMGRLHNELEHKKQEQINIKDTYTKLFYELEQVRIALVEVDKQLTGLTKVEVPEQDLKSIEKQKIINKIEEELTGLHILAAKSEGLIHERQKELQRLKEKSNFSQNTATQLTTIIKKKKHEIEQIATLLVTMNKQCESAEQAWKKIEKDRTTMEALSGDFLEKQTLLENEWKSVQTQLTSIQSKLMGIDARLEMFRNEENKELEQLMSMGLTERTAEPLRMKGTISEIQKKISLIDDKITVLGAVNPNGVTEYETQKEKLDFYNGQLEDLRKAQVGLQKVVKEIDDAMSTQFLEAFEKINVEFGRTMKVMFRGGKGHLELTDKENPLNSGVELYLQLPGKRTQALTLMSGGERALTVCALLLSFMAYNPAPFCFLDEIDAALDDANVERYGRLINDYKGRTQFIIISHRKKTMEFADTLQGVTMAEKGVSSLITVRVGDYIQEE</sequence>
<dbReference type="InterPro" id="IPR003395">
    <property type="entry name" value="RecF/RecN/SMC_N"/>
</dbReference>
<dbReference type="PIRSF" id="PIRSF005719">
    <property type="entry name" value="SMC"/>
    <property type="match status" value="1"/>
</dbReference>
<dbReference type="InterPro" id="IPR024704">
    <property type="entry name" value="SMC"/>
</dbReference>
<keyword evidence="2 6" id="KW-0547">Nucleotide-binding</keyword>
<comment type="function">
    <text evidence="6">Required for chromosome condensation and partitioning.</text>
</comment>
<dbReference type="Proteomes" id="UP000094757">
    <property type="component" value="Chromosome"/>
</dbReference>
<dbReference type="Gene3D" id="1.20.1060.20">
    <property type="match status" value="1"/>
</dbReference>
<dbReference type="SUPFAM" id="SSF90257">
    <property type="entry name" value="Myosin rod fragments"/>
    <property type="match status" value="1"/>
</dbReference>
<reference evidence="9" key="1">
    <citation type="submission" date="2016-08" db="EMBL/GenBank/DDBJ databases">
        <authorList>
            <person name="Holder M.E."/>
            <person name="Ajami N.J."/>
            <person name="Petrosino J.F."/>
        </authorList>
    </citation>
    <scope>NUCLEOTIDE SEQUENCE [LARGE SCALE GENOMIC DNA]</scope>
    <source>
        <strain evidence="9">F0677</strain>
    </source>
</reference>
<dbReference type="KEGG" id="dpn:BCB69_01210"/>
<dbReference type="GO" id="GO:0007062">
    <property type="term" value="P:sister chromatid cohesion"/>
    <property type="evidence" value="ECO:0007669"/>
    <property type="project" value="InterPro"/>
</dbReference>
<gene>
    <name evidence="6" type="primary">smc</name>
    <name evidence="8" type="ORF">BCB69_01210</name>
</gene>
<dbReference type="Gene3D" id="3.30.70.1620">
    <property type="match status" value="1"/>
</dbReference>
<keyword evidence="3 6" id="KW-0067">ATP-binding</keyword>
<evidence type="ECO:0000256" key="6">
    <source>
        <dbReference type="HAMAP-Rule" id="MF_01894"/>
    </source>
</evidence>
<dbReference type="GO" id="GO:0005737">
    <property type="term" value="C:cytoplasm"/>
    <property type="evidence" value="ECO:0007669"/>
    <property type="project" value="UniProtKB-SubCell"/>
</dbReference>
<dbReference type="Gene3D" id="3.40.50.300">
    <property type="entry name" value="P-loop containing nucleotide triphosphate hydrolases"/>
    <property type="match status" value="2"/>
</dbReference>
<name>A0A1B3WCP7_9FIRM</name>
<dbReference type="SUPFAM" id="SSF75553">
    <property type="entry name" value="Smc hinge domain"/>
    <property type="match status" value="1"/>
</dbReference>
<protein>
    <recommendedName>
        <fullName evidence="6">Chromosome partition protein Smc</fullName>
    </recommendedName>
</protein>
<feature type="binding site" evidence="6">
    <location>
        <begin position="32"/>
        <end position="39"/>
    </location>
    <ligand>
        <name>ATP</name>
        <dbReference type="ChEBI" id="CHEBI:30616"/>
    </ligand>
</feature>
<dbReference type="SUPFAM" id="SSF52540">
    <property type="entry name" value="P-loop containing nucleoside triphosphate hydrolases"/>
    <property type="match status" value="1"/>
</dbReference>
<keyword evidence="1 6" id="KW-0963">Cytoplasm</keyword>
<dbReference type="GO" id="GO:0003677">
    <property type="term" value="F:DNA binding"/>
    <property type="evidence" value="ECO:0007669"/>
    <property type="project" value="UniProtKB-UniRule"/>
</dbReference>
<keyword evidence="4 6" id="KW-0175">Coiled coil</keyword>
<dbReference type="GO" id="GO:0005694">
    <property type="term" value="C:chromosome"/>
    <property type="evidence" value="ECO:0007669"/>
    <property type="project" value="InterPro"/>
</dbReference>